<dbReference type="SUPFAM" id="SSF51726">
    <property type="entry name" value="UROD/MetE-like"/>
    <property type="match status" value="1"/>
</dbReference>
<sequence length="327" mass="36011">MLTPKENFLMAAVEHKNPEWVPNEMSDVIMVGGAFESFENGPAGGGLDGFGVTWHATESAGGQPVPGGKPVLDDVTRWEEVVKFPNLDEFDWEGSAAMQFGIMGADRDQRVVEYGIWNGQFLRLTHLMGFENALCAMLEEPEACDALFSAITDYKIELVERVAQHFKPDIITNYDDIATERGLFMSPGNYRSLIKPHHKRLNEAIKAQGIVPFIHTCGKCEDVISDYIEIGTAAWSSAQPMNDIAGILQKYGRQIAVVGGYDTNGRAGLEAATNEEIDGEVKRCMETYGPYGSYVFMGFRLVSGSDMMAFLGALAPINAAVEKYKKR</sequence>
<keyword evidence="3" id="KW-1185">Reference proteome</keyword>
<dbReference type="InterPro" id="IPR038071">
    <property type="entry name" value="UROD/MetE-like_sf"/>
</dbReference>
<dbReference type="Pfam" id="PF01208">
    <property type="entry name" value="URO-D"/>
    <property type="match status" value="1"/>
</dbReference>
<comment type="caution">
    <text evidence="2">The sequence shown here is derived from an EMBL/GenBank/DDBJ whole genome shotgun (WGS) entry which is preliminary data.</text>
</comment>
<evidence type="ECO:0000313" key="3">
    <source>
        <dbReference type="Proteomes" id="UP000653358"/>
    </source>
</evidence>
<accession>A0ABR6WNL1</accession>
<feature type="domain" description="Uroporphyrinogen decarboxylase (URO-D)" evidence="1">
    <location>
        <begin position="69"/>
        <end position="296"/>
    </location>
</feature>
<dbReference type="PANTHER" id="PTHR47099:SF1">
    <property type="entry name" value="METHYLCOBAMIDE:COM METHYLTRANSFERASE MTBA"/>
    <property type="match status" value="1"/>
</dbReference>
<dbReference type="Gene3D" id="3.20.20.210">
    <property type="match status" value="1"/>
</dbReference>
<evidence type="ECO:0000313" key="2">
    <source>
        <dbReference type="EMBL" id="MBC3798093.1"/>
    </source>
</evidence>
<name>A0ABR6WNL1_9FIRM</name>
<dbReference type="RefSeq" id="WP_148605295.1">
    <property type="nucleotide sequence ID" value="NZ_RXYB01000020.1"/>
</dbReference>
<dbReference type="InterPro" id="IPR000257">
    <property type="entry name" value="Uroporphyrinogen_deCOase"/>
</dbReference>
<proteinExistence type="predicted"/>
<protein>
    <recommendedName>
        <fullName evidence="1">Uroporphyrinogen decarboxylase (URO-D) domain-containing protein</fullName>
    </recommendedName>
</protein>
<dbReference type="PANTHER" id="PTHR47099">
    <property type="entry name" value="METHYLCOBAMIDE:COM METHYLTRANSFERASE MTBA"/>
    <property type="match status" value="1"/>
</dbReference>
<organism evidence="2 3">
    <name type="scientific">Acetobacterium tundrae</name>
    <dbReference type="NCBI Taxonomy" id="132932"/>
    <lineage>
        <taxon>Bacteria</taxon>
        <taxon>Bacillati</taxon>
        <taxon>Bacillota</taxon>
        <taxon>Clostridia</taxon>
        <taxon>Eubacteriales</taxon>
        <taxon>Eubacteriaceae</taxon>
        <taxon>Acetobacterium</taxon>
    </lineage>
</organism>
<reference evidence="2 3" key="1">
    <citation type="journal article" date="2020" name="mSystems">
        <title>Defining Genomic and Predicted Metabolic Features of the Acetobacterium Genus.</title>
        <authorList>
            <person name="Ross D.E."/>
            <person name="Marshall C.W."/>
            <person name="Gulliver D."/>
            <person name="May H.D."/>
            <person name="Norman R.S."/>
        </authorList>
    </citation>
    <scope>NUCLEOTIDE SEQUENCE [LARGE SCALE GENOMIC DNA]</scope>
    <source>
        <strain evidence="2 3">DSM 9173</strain>
    </source>
</reference>
<dbReference type="EMBL" id="WJBB01000020">
    <property type="protein sequence ID" value="MBC3798093.1"/>
    <property type="molecule type" value="Genomic_DNA"/>
</dbReference>
<dbReference type="Proteomes" id="UP000653358">
    <property type="component" value="Unassembled WGS sequence"/>
</dbReference>
<gene>
    <name evidence="2" type="ORF">GH807_13690</name>
</gene>
<evidence type="ECO:0000259" key="1">
    <source>
        <dbReference type="Pfam" id="PF01208"/>
    </source>
</evidence>
<dbReference type="InterPro" id="IPR052024">
    <property type="entry name" value="Methanogen_methyltrans"/>
</dbReference>